<dbReference type="Proteomes" id="UP000092445">
    <property type="component" value="Unassembled WGS sequence"/>
</dbReference>
<dbReference type="EnsemblMetazoa" id="GPAI048308-RA">
    <property type="protein sequence ID" value="GPAI048308-PA"/>
    <property type="gene ID" value="GPAI048308"/>
</dbReference>
<name>A0A1B0AK37_GLOPL</name>
<keyword evidence="2" id="KW-1185">Reference proteome</keyword>
<reference evidence="1" key="2">
    <citation type="submission" date="2020-05" db="UniProtKB">
        <authorList>
            <consortium name="EnsemblMetazoa"/>
        </authorList>
    </citation>
    <scope>IDENTIFICATION</scope>
    <source>
        <strain evidence="1">IAEA</strain>
    </source>
</reference>
<proteinExistence type="predicted"/>
<organism evidence="1 2">
    <name type="scientific">Glossina pallidipes</name>
    <name type="common">Tsetse fly</name>
    <dbReference type="NCBI Taxonomy" id="7398"/>
    <lineage>
        <taxon>Eukaryota</taxon>
        <taxon>Metazoa</taxon>
        <taxon>Ecdysozoa</taxon>
        <taxon>Arthropoda</taxon>
        <taxon>Hexapoda</taxon>
        <taxon>Insecta</taxon>
        <taxon>Pterygota</taxon>
        <taxon>Neoptera</taxon>
        <taxon>Endopterygota</taxon>
        <taxon>Diptera</taxon>
        <taxon>Brachycera</taxon>
        <taxon>Muscomorpha</taxon>
        <taxon>Hippoboscoidea</taxon>
        <taxon>Glossinidae</taxon>
        <taxon>Glossina</taxon>
    </lineage>
</organism>
<evidence type="ECO:0000313" key="2">
    <source>
        <dbReference type="Proteomes" id="UP000092445"/>
    </source>
</evidence>
<sequence length="131" mass="14899">MQVFKIISVQGNEEQTRSELHCTLMERGDVTENSGSNLTRSLAISAVHIVQCIPLLYSKRKIYHSFGMCLSSILDIASDIDLICNCSGQTSALTCRLYKRNLPKRFTLCILSCHRDDKRDQVPNTRQSKKY</sequence>
<dbReference type="AlphaFoldDB" id="A0A1B0AK37"/>
<accession>A0A1B0AK37</accession>
<protein>
    <submittedName>
        <fullName evidence="1">Uncharacterized protein</fullName>
    </submittedName>
</protein>
<evidence type="ECO:0000313" key="1">
    <source>
        <dbReference type="EnsemblMetazoa" id="GPAI048308-PA"/>
    </source>
</evidence>
<reference evidence="2" key="1">
    <citation type="submission" date="2014-03" db="EMBL/GenBank/DDBJ databases">
        <authorList>
            <person name="Aksoy S."/>
            <person name="Warren W."/>
            <person name="Wilson R.K."/>
        </authorList>
    </citation>
    <scope>NUCLEOTIDE SEQUENCE [LARGE SCALE GENOMIC DNA]</scope>
    <source>
        <strain evidence="2">IAEA</strain>
    </source>
</reference>
<dbReference type="VEuPathDB" id="VectorBase:GPAI048308"/>